<dbReference type="SMART" id="SM00228">
    <property type="entry name" value="PDZ"/>
    <property type="match status" value="5"/>
</dbReference>
<feature type="compositionally biased region" description="Polar residues" evidence="14">
    <location>
        <begin position="1188"/>
        <end position="1204"/>
    </location>
</feature>
<evidence type="ECO:0000256" key="4">
    <source>
        <dbReference type="ARBA" id="ARBA00022553"/>
    </source>
</evidence>
<dbReference type="CDD" id="cd06733">
    <property type="entry name" value="PDZ3_MAGI-1_3-like"/>
    <property type="match status" value="1"/>
</dbReference>
<evidence type="ECO:0000256" key="3">
    <source>
        <dbReference type="ARBA" id="ARBA00022427"/>
    </source>
</evidence>
<dbReference type="FunFam" id="3.30.63.10:FF:000003">
    <property type="entry name" value="Membrane-associated guanylate kinase, WW and PDZ domain-containing protein 3 isoform 1"/>
    <property type="match status" value="1"/>
</dbReference>
<feature type="compositionally biased region" description="Basic residues" evidence="14">
    <location>
        <begin position="1474"/>
        <end position="1502"/>
    </location>
</feature>
<dbReference type="Pfam" id="PF00625">
    <property type="entry name" value="Guanylate_kin"/>
    <property type="match status" value="1"/>
</dbReference>
<dbReference type="CDD" id="cd06735">
    <property type="entry name" value="PDZ5_MAGI-1_3-like"/>
    <property type="match status" value="1"/>
</dbReference>
<comment type="subcellular location">
    <subcellularLocation>
        <location evidence="2">Cell junction</location>
        <location evidence="2">Tight junction</location>
    </subcellularLocation>
    <subcellularLocation>
        <location evidence="1">Membrane</location>
        <topology evidence="1">Peripheral membrane protein</topology>
    </subcellularLocation>
</comment>
<feature type="domain" description="PDZ" evidence="17">
    <location>
        <begin position="548"/>
        <end position="626"/>
    </location>
</feature>
<keyword evidence="6" id="KW-0547">Nucleotide-binding</keyword>
<comment type="caution">
    <text evidence="18">The sequence shown here is derived from an EMBL/GenBank/DDBJ whole genome shotgun (WGS) entry which is preliminary data.</text>
</comment>
<dbReference type="SMART" id="SM00072">
    <property type="entry name" value="GuKc"/>
    <property type="match status" value="1"/>
</dbReference>
<reference evidence="18 19" key="1">
    <citation type="submission" date="2024-09" db="EMBL/GenBank/DDBJ databases">
        <title>A chromosome-level genome assembly of Gray's grenadier anchovy, Coilia grayii.</title>
        <authorList>
            <person name="Fu Z."/>
        </authorList>
    </citation>
    <scope>NUCLEOTIDE SEQUENCE [LARGE SCALE GENOMIC DNA]</scope>
    <source>
        <strain evidence="18">G4</strain>
        <tissue evidence="18">Muscle</tissue>
    </source>
</reference>
<dbReference type="InterPro" id="IPR001478">
    <property type="entry name" value="PDZ"/>
</dbReference>
<feature type="compositionally biased region" description="Pro residues" evidence="14">
    <location>
        <begin position="1216"/>
        <end position="1226"/>
    </location>
</feature>
<feature type="compositionally biased region" description="Low complexity" evidence="14">
    <location>
        <begin position="144"/>
        <end position="166"/>
    </location>
</feature>
<dbReference type="Proteomes" id="UP001591681">
    <property type="component" value="Unassembled WGS sequence"/>
</dbReference>
<feature type="compositionally biased region" description="Gly residues" evidence="14">
    <location>
        <begin position="1059"/>
        <end position="1072"/>
    </location>
</feature>
<dbReference type="Pfam" id="PF16666">
    <property type="entry name" value="MAGI_u5"/>
    <property type="match status" value="1"/>
</dbReference>
<dbReference type="InterPro" id="IPR008145">
    <property type="entry name" value="GK/Ca_channel_bsu"/>
</dbReference>
<dbReference type="InterPro" id="IPR008144">
    <property type="entry name" value="Guanylate_kin-like_dom"/>
</dbReference>
<feature type="compositionally biased region" description="Basic and acidic residues" evidence="14">
    <location>
        <begin position="1407"/>
        <end position="1425"/>
    </location>
</feature>
<feature type="compositionally biased region" description="Basic and acidic residues" evidence="14">
    <location>
        <begin position="1601"/>
        <end position="1610"/>
    </location>
</feature>
<feature type="compositionally biased region" description="Polar residues" evidence="14">
    <location>
        <begin position="456"/>
        <end position="466"/>
    </location>
</feature>
<evidence type="ECO:0000256" key="1">
    <source>
        <dbReference type="ARBA" id="ARBA00004170"/>
    </source>
</evidence>
<organism evidence="18 19">
    <name type="scientific">Coilia grayii</name>
    <name type="common">Gray's grenadier anchovy</name>
    <dbReference type="NCBI Taxonomy" id="363190"/>
    <lineage>
        <taxon>Eukaryota</taxon>
        <taxon>Metazoa</taxon>
        <taxon>Chordata</taxon>
        <taxon>Craniata</taxon>
        <taxon>Vertebrata</taxon>
        <taxon>Euteleostomi</taxon>
        <taxon>Actinopterygii</taxon>
        <taxon>Neopterygii</taxon>
        <taxon>Teleostei</taxon>
        <taxon>Clupei</taxon>
        <taxon>Clupeiformes</taxon>
        <taxon>Clupeoidei</taxon>
        <taxon>Engraulidae</taxon>
        <taxon>Coilinae</taxon>
        <taxon>Coilia</taxon>
    </lineage>
</organism>
<feature type="domain" description="PDZ" evidence="17">
    <location>
        <begin position="343"/>
        <end position="412"/>
    </location>
</feature>
<evidence type="ECO:0000256" key="2">
    <source>
        <dbReference type="ARBA" id="ARBA00004435"/>
    </source>
</evidence>
<feature type="domain" description="PDZ" evidence="17">
    <location>
        <begin position="1084"/>
        <end position="1168"/>
    </location>
</feature>
<evidence type="ECO:0000256" key="6">
    <source>
        <dbReference type="ARBA" id="ARBA00022741"/>
    </source>
</evidence>
<feature type="region of interest" description="Disordered" evidence="14">
    <location>
        <begin position="686"/>
        <end position="744"/>
    </location>
</feature>
<feature type="region of interest" description="Disordered" evidence="14">
    <location>
        <begin position="1364"/>
        <end position="1622"/>
    </location>
</feature>
<dbReference type="FunFam" id="2.30.42.10:FF:000012">
    <property type="entry name" value="Membrane associated guanylate kinase, WW and PDZ domain containing 1"/>
    <property type="match status" value="1"/>
</dbReference>
<keyword evidence="7" id="KW-0067">ATP-binding</keyword>
<dbReference type="PROSITE" id="PS50106">
    <property type="entry name" value="PDZ"/>
    <property type="match status" value="5"/>
</dbReference>
<feature type="compositionally biased region" description="Basic residues" evidence="14">
    <location>
        <begin position="1521"/>
        <end position="1564"/>
    </location>
</feature>
<feature type="domain" description="Guanylate kinase-like" evidence="16">
    <location>
        <begin position="1"/>
        <end position="66"/>
    </location>
</feature>
<dbReference type="FunFam" id="2.20.70.10:FF:000002">
    <property type="entry name" value="Membrane-associated guanylate kinase, WW and PDZ domain-containing protein 3 isoform 1"/>
    <property type="match status" value="1"/>
</dbReference>
<dbReference type="GO" id="GO:0005524">
    <property type="term" value="F:ATP binding"/>
    <property type="evidence" value="ECO:0007669"/>
    <property type="project" value="UniProtKB-KW"/>
</dbReference>
<protein>
    <recommendedName>
        <fullName evidence="11">Membrane-associated guanylate kinase, WW and PDZ domain-containing protein 1</fullName>
    </recommendedName>
    <alternativeName>
        <fullName evidence="12">BAI1-associated protein 1</fullName>
    </alternativeName>
    <alternativeName>
        <fullName evidence="13">Membrane-associated guanylate kinase inverted 1</fullName>
    </alternativeName>
</protein>
<feature type="compositionally biased region" description="Gly residues" evidence="14">
    <location>
        <begin position="481"/>
        <end position="507"/>
    </location>
</feature>
<name>A0ABD1JWZ5_9TELE</name>
<feature type="compositionally biased region" description="Polar residues" evidence="14">
    <location>
        <begin position="1369"/>
        <end position="1403"/>
    </location>
</feature>
<dbReference type="PROSITE" id="PS50052">
    <property type="entry name" value="GUANYLATE_KINASE_2"/>
    <property type="match status" value="1"/>
</dbReference>
<dbReference type="FunFam" id="2.20.70.10:FF:000001">
    <property type="entry name" value="Membrane-associated guanylate kinase, WW and PDZ domain-containing protein 1"/>
    <property type="match status" value="1"/>
</dbReference>
<evidence type="ECO:0000313" key="18">
    <source>
        <dbReference type="EMBL" id="KAL2091404.1"/>
    </source>
</evidence>
<dbReference type="Pfam" id="PF16663">
    <property type="entry name" value="MAGI_u1"/>
    <property type="match status" value="1"/>
</dbReference>
<accession>A0ABD1JWZ5</accession>
<dbReference type="InterPro" id="IPR036034">
    <property type="entry name" value="PDZ_sf"/>
</dbReference>
<dbReference type="InterPro" id="IPR036020">
    <property type="entry name" value="WW_dom_sf"/>
</dbReference>
<dbReference type="FunFam" id="2.30.42.10:FF:000042">
    <property type="entry name" value="Membrane-associated guanylate kinase, WW and PDZ domain-containing protein 3 isoform 1"/>
    <property type="match status" value="1"/>
</dbReference>
<dbReference type="GO" id="GO:0005923">
    <property type="term" value="C:bicellular tight junction"/>
    <property type="evidence" value="ECO:0007669"/>
    <property type="project" value="UniProtKB-SubCell"/>
</dbReference>
<dbReference type="PANTHER" id="PTHR10316:SF12">
    <property type="entry name" value="MEMBRANE-ASSOCIATED GUANYLATE KINASE, WW AND PDZ DOMAIN-CONTAINING PROTEIN 1"/>
    <property type="match status" value="1"/>
</dbReference>
<evidence type="ECO:0000259" key="15">
    <source>
        <dbReference type="PROSITE" id="PS50020"/>
    </source>
</evidence>
<dbReference type="Pfam" id="PF00595">
    <property type="entry name" value="PDZ"/>
    <property type="match status" value="5"/>
</dbReference>
<feature type="region of interest" description="Disordered" evidence="14">
    <location>
        <begin position="1188"/>
        <end position="1231"/>
    </location>
</feature>
<feature type="region of interest" description="Disordered" evidence="14">
    <location>
        <begin position="1"/>
        <end position="25"/>
    </location>
</feature>
<dbReference type="SMART" id="SM00456">
    <property type="entry name" value="WW"/>
    <property type="match status" value="2"/>
</dbReference>
<dbReference type="FunFam" id="2.30.42.10:FF:000015">
    <property type="entry name" value="Membrane associated guanylate kinase, WW and PDZ domain containing 1"/>
    <property type="match status" value="1"/>
</dbReference>
<dbReference type="SUPFAM" id="SSF50156">
    <property type="entry name" value="PDZ domain-like"/>
    <property type="match status" value="5"/>
</dbReference>
<feature type="region of interest" description="Disordered" evidence="14">
    <location>
        <begin position="273"/>
        <end position="320"/>
    </location>
</feature>
<dbReference type="EMBL" id="JBHFQA010000011">
    <property type="protein sequence ID" value="KAL2091404.1"/>
    <property type="molecule type" value="Genomic_DNA"/>
</dbReference>
<feature type="compositionally biased region" description="Basic and acidic residues" evidence="14">
    <location>
        <begin position="1775"/>
        <end position="1789"/>
    </location>
</feature>
<dbReference type="InterPro" id="IPR020590">
    <property type="entry name" value="Guanylate_kinase_CS"/>
</dbReference>
<dbReference type="PROSITE" id="PS00856">
    <property type="entry name" value="GUANYLATE_KINASE_1"/>
    <property type="match status" value="1"/>
</dbReference>
<evidence type="ECO:0000256" key="14">
    <source>
        <dbReference type="SAM" id="MobiDB-lite"/>
    </source>
</evidence>
<evidence type="ECO:0000256" key="13">
    <source>
        <dbReference type="ARBA" id="ARBA00079517"/>
    </source>
</evidence>
<dbReference type="PROSITE" id="PS01159">
    <property type="entry name" value="WW_DOMAIN_1"/>
    <property type="match status" value="2"/>
</dbReference>
<keyword evidence="5" id="KW-0677">Repeat</keyword>
<feature type="region of interest" description="Disordered" evidence="14">
    <location>
        <begin position="1011"/>
        <end position="1077"/>
    </location>
</feature>
<evidence type="ECO:0000256" key="8">
    <source>
        <dbReference type="ARBA" id="ARBA00022949"/>
    </source>
</evidence>
<feature type="region of interest" description="Disordered" evidence="14">
    <location>
        <begin position="456"/>
        <end position="527"/>
    </location>
</feature>
<dbReference type="GO" id="GO:0005737">
    <property type="term" value="C:cytoplasm"/>
    <property type="evidence" value="ECO:0007669"/>
    <property type="project" value="UniProtKB-ARBA"/>
</dbReference>
<feature type="domain" description="WW" evidence="15">
    <location>
        <begin position="178"/>
        <end position="211"/>
    </location>
</feature>
<feature type="region of interest" description="Disordered" evidence="14">
    <location>
        <begin position="1684"/>
        <end position="1789"/>
    </location>
</feature>
<evidence type="ECO:0000256" key="7">
    <source>
        <dbReference type="ARBA" id="ARBA00022840"/>
    </source>
</evidence>
<dbReference type="CDD" id="cd06732">
    <property type="entry name" value="PDZ2_MAGI-1_3-like"/>
    <property type="match status" value="1"/>
</dbReference>
<dbReference type="CDD" id="cd06734">
    <property type="entry name" value="PDZ4_MAGI-1_3-like"/>
    <property type="match status" value="1"/>
</dbReference>
<keyword evidence="8" id="KW-0965">Cell junction</keyword>
<evidence type="ECO:0000259" key="17">
    <source>
        <dbReference type="PROSITE" id="PS50106"/>
    </source>
</evidence>
<dbReference type="FunFam" id="2.30.42.10:FF:000006">
    <property type="entry name" value="Membrane associated guanylate kinase, WW and PDZ domain containing 1"/>
    <property type="match status" value="1"/>
</dbReference>
<dbReference type="InterPro" id="IPR001202">
    <property type="entry name" value="WW_dom"/>
</dbReference>
<dbReference type="CDD" id="cd00201">
    <property type="entry name" value="WW"/>
    <property type="match status" value="2"/>
</dbReference>
<dbReference type="SUPFAM" id="SSF52540">
    <property type="entry name" value="P-loop containing nucleoside triphosphate hydrolases"/>
    <property type="match status" value="1"/>
</dbReference>
<dbReference type="GO" id="GO:0016020">
    <property type="term" value="C:membrane"/>
    <property type="evidence" value="ECO:0007669"/>
    <property type="project" value="UniProtKB-SubCell"/>
</dbReference>
<evidence type="ECO:0000259" key="16">
    <source>
        <dbReference type="PROSITE" id="PS50052"/>
    </source>
</evidence>
<evidence type="ECO:0000256" key="11">
    <source>
        <dbReference type="ARBA" id="ARBA00070829"/>
    </source>
</evidence>
<dbReference type="InterPro" id="IPR027417">
    <property type="entry name" value="P-loop_NTPase"/>
</dbReference>
<dbReference type="CDD" id="cd06731">
    <property type="entry name" value="PDZ1_MAGI-1_3-like"/>
    <property type="match status" value="1"/>
</dbReference>
<dbReference type="Gene3D" id="3.30.63.10">
    <property type="entry name" value="Guanylate Kinase phosphate binding domain"/>
    <property type="match status" value="1"/>
</dbReference>
<feature type="compositionally biased region" description="Basic residues" evidence="14">
    <location>
        <begin position="1426"/>
        <end position="1464"/>
    </location>
</feature>
<evidence type="ECO:0000256" key="5">
    <source>
        <dbReference type="ARBA" id="ARBA00022737"/>
    </source>
</evidence>
<proteinExistence type="predicted"/>
<feature type="domain" description="PDZ" evidence="17">
    <location>
        <begin position="1235"/>
        <end position="1317"/>
    </location>
</feature>
<feature type="region of interest" description="Disordered" evidence="14">
    <location>
        <begin position="825"/>
        <end position="899"/>
    </location>
</feature>
<evidence type="ECO:0000256" key="9">
    <source>
        <dbReference type="ARBA" id="ARBA00023136"/>
    </source>
</evidence>
<dbReference type="FunFam" id="2.30.42.10:FF:000005">
    <property type="entry name" value="Membrane associated guanylate kinase, WW and PDZ domain containing 1"/>
    <property type="match status" value="1"/>
</dbReference>
<dbReference type="PROSITE" id="PS50020">
    <property type="entry name" value="WW_DOMAIN_2"/>
    <property type="match status" value="2"/>
</dbReference>
<feature type="compositionally biased region" description="Low complexity" evidence="14">
    <location>
        <begin position="467"/>
        <end position="480"/>
    </location>
</feature>
<dbReference type="PANTHER" id="PTHR10316">
    <property type="entry name" value="MEMBRANE ASSOCIATED GUANYLATE KINASE-RELATED"/>
    <property type="match status" value="1"/>
</dbReference>
<keyword evidence="4" id="KW-0597">Phosphoprotein</keyword>
<feature type="domain" description="PDZ" evidence="17">
    <location>
        <begin position="924"/>
        <end position="1006"/>
    </location>
</feature>
<dbReference type="Gene3D" id="2.30.42.10">
    <property type="match status" value="5"/>
</dbReference>
<dbReference type="Pfam" id="PF00397">
    <property type="entry name" value="WW"/>
    <property type="match status" value="2"/>
</dbReference>
<keyword evidence="9" id="KW-0472">Membrane</keyword>
<evidence type="ECO:0000256" key="12">
    <source>
        <dbReference type="ARBA" id="ARBA00078448"/>
    </source>
</evidence>
<feature type="compositionally biased region" description="Polar residues" evidence="14">
    <location>
        <begin position="1043"/>
        <end position="1053"/>
    </location>
</feature>
<feature type="compositionally biased region" description="Polar residues" evidence="14">
    <location>
        <begin position="836"/>
        <end position="850"/>
    </location>
</feature>
<feature type="domain" description="WW" evidence="15">
    <location>
        <begin position="237"/>
        <end position="270"/>
    </location>
</feature>
<dbReference type="Gene3D" id="2.20.70.10">
    <property type="match status" value="2"/>
</dbReference>
<comment type="function">
    <text evidence="10">Plays a role in coupling actin fibers to cell junctions in endothelial cells, via its interaction with AMOTL2 and CDH5. May regulate acid-induced ASIC3 currents by modulating its expression at the cell surface.</text>
</comment>
<gene>
    <name evidence="18" type="ORF">ACEWY4_013667</name>
</gene>
<dbReference type="GO" id="GO:0005634">
    <property type="term" value="C:nucleus"/>
    <property type="evidence" value="ECO:0007669"/>
    <property type="project" value="UniProtKB-ARBA"/>
</dbReference>
<sequence length="1789" mass="195211">MGDVGKYRVALSPGGTTRSPRDGEVPGVDYNFLSVEEFLKLEQSGTLLEIGSYEGNYYGTPKPPVQPPSGKVITRDALQDSLPGSQHSTPRRTKSYNEMQNAGIVPADLEDDDEAPEMNNSFTGDSSEPDEHTSVRPYSTRDNASSSSALNSAPSSTTDGPQQPHPHLQHPPEEDPLGPLPDNWEMAYTENGEVYFIDHNTKTTSWIDPRCLDKPQKPLEECEDDEGVHTEELDNDLELPTGWEKIEDPVYGVYYVDHINRKTQYENPILEAKRKKQQEQQPQPPEEWIEDHPSAGAPLASYASHQETYRDPQPPGLPPVMAPKRGKPFFTRNPAELKGTFINTKLKKSRRGFGFTVVGGDEPDEFLQIKSLVLDGPAALDGKMETGDVIVSVNDTCVLGYTHAQVVKIFQSIPIGSMVDLKLCRGYPLPFDPDDPNTSLVTSVAILDKEPIIVNGQESYDSPSSHGSQAGSQSGGSSVNAGGGGGGGGGGGVGGGIGSVVGTGGVNGVREVRPHSPSAEVASNGSHGFPNDVVTLASSIATQPELITVHMEKGEKGFGFTIADSPSGGGQRVKQIVDYPRCRGLREGDIIVEVNKRNVQNLTHNQVVDILSKCPKGSEVTMLVQRGEQGIEEGVLRSVRSWQGIRGGDRAARGGEGRGGVAWRGVAAGGRRWREAHNSARMGCAYESSISRGSPRRPPPPNFPGDGQASGGKRETESSERKRRARDREEEEGEEEKEKEKVRIVSGGNSSVLAARANADGSDYAGSPVALSPAAAAAAGGGERERRRRRRRRWELGAQHRAIGHLFCCRLDRDCRRLSLGGTRKEEPKTAVGAQGQPSQLSAQRLQPSQRARRVARSRLAGPGHRDGRRRPPPLPAHAQPAPGLPPQEPPADGTIQKKPDPFRIWAQSRSMYESRLPDSQEQDIFLWRKDTGFGFRILGGNEPGEPIYIGHIVKYGAADEDGRLRSGDELICVDGTAVVGKSHQLVVQLMQQAAKQGHVNLTVRRKSGYGVSKVDGEVPPSPASSHHSSNHAPSLTEDKRTPQGSQNSLNTVSSGSGSTSGIGSGGGGGPGNAAVNTTIQPYDVEIRRGENEGFGFVIVSSVSRPEAGTTFGRIIEGSPADRCGKLKVGDRILAVNGCSITNKSHSDIVNLIKEAGNTVTLRIIPGDESSNASLLTNAEKIATITTTHTPQQQSAPEPRNNTKPKQESFEFKSPQAPPPPAPSQGPPQDAEFYSVDLERDSKGFGFSLRGGREYNMDLYVLRLAEDGAAVRSGKMRVGDEILEINGESTKGMKHARAIELIKNGGRRVHLVLKRGDGSVPEYAIATPHAATSARNEKLGEASAFGTGQNPSTVCSSRVCPSVHPSVRLSINPSNVNGTGGQSISEVNGAPTYSQPHPPSESSYPPDFHEPSQNDDRRARDAGRTKKEHGRSSSHHHSNHRHHSPDKKSKSKGTNRFFKKKGDKKKSSAENTHSNHHHHHRSTHHHHRHHGSSGGHHRRHRSPEKGRRAHSAENTLDSRNGRGRGRSPARHHNHHTHRHSSPHRHKSPHRGRSPYRSPHRHRAPYRSPPRYSSPHRSRYQSPNRYRSRSVDPYADRVANTKPEKEEEVALKEPPAPVPPSRSESVLTEAAALERLNRVDTLQRDASSLLRDPSPMERTYRGETLLKDPGMRDAIERAYREAMERERDTAAQTLPRVRTPDSAYDRYSSLLRGRSPDRGDRLGGNASPGTRYRTRSLGRNLSPERSYMEDEEDDVADYYRVPRPAYARVSNTLPEPQRKTYKDNPKDLSI</sequence>
<dbReference type="SUPFAM" id="SSF51045">
    <property type="entry name" value="WW domain"/>
    <property type="match status" value="2"/>
</dbReference>
<evidence type="ECO:0000256" key="10">
    <source>
        <dbReference type="ARBA" id="ARBA00058771"/>
    </source>
</evidence>
<evidence type="ECO:0000313" key="19">
    <source>
        <dbReference type="Proteomes" id="UP001591681"/>
    </source>
</evidence>
<keyword evidence="3" id="KW-0796">Tight junction</keyword>
<feature type="compositionally biased region" description="Low complexity" evidence="14">
    <location>
        <begin position="1024"/>
        <end position="1035"/>
    </location>
</feature>
<feature type="region of interest" description="Disordered" evidence="14">
    <location>
        <begin position="53"/>
        <end position="185"/>
    </location>
</feature>
<keyword evidence="19" id="KW-1185">Reference proteome</keyword>